<proteinExistence type="predicted"/>
<keyword evidence="2" id="KW-1185">Reference proteome</keyword>
<organism evidence="2 3">
    <name type="scientific">Strongyloides papillosus</name>
    <name type="common">Intestinal threadworm</name>
    <dbReference type="NCBI Taxonomy" id="174720"/>
    <lineage>
        <taxon>Eukaryota</taxon>
        <taxon>Metazoa</taxon>
        <taxon>Ecdysozoa</taxon>
        <taxon>Nematoda</taxon>
        <taxon>Chromadorea</taxon>
        <taxon>Rhabditida</taxon>
        <taxon>Tylenchina</taxon>
        <taxon>Panagrolaimomorpha</taxon>
        <taxon>Strongyloidoidea</taxon>
        <taxon>Strongyloididae</taxon>
        <taxon>Strongyloides</taxon>
    </lineage>
</organism>
<sequence>MRIISKSCYQYLGYIFATLATILTLIFILWMVVLPLFDSNFFLHQILPQQKYGLQFLCFIGFFQLSIIVVGTIYYFYK</sequence>
<evidence type="ECO:0000313" key="3">
    <source>
        <dbReference type="WBParaSite" id="SPAL_0001593100.1"/>
    </source>
</evidence>
<name>A0A0N5CDI7_STREA</name>
<keyword evidence="1" id="KW-0472">Membrane</keyword>
<evidence type="ECO:0000313" key="2">
    <source>
        <dbReference type="Proteomes" id="UP000046392"/>
    </source>
</evidence>
<feature type="transmembrane region" description="Helical" evidence="1">
    <location>
        <begin position="12"/>
        <end position="33"/>
    </location>
</feature>
<keyword evidence="1" id="KW-1133">Transmembrane helix</keyword>
<protein>
    <submittedName>
        <fullName evidence="3">Dolichol phosphate-mannose biosynthesis regulatory protein</fullName>
    </submittedName>
</protein>
<reference evidence="3" key="1">
    <citation type="submission" date="2017-02" db="UniProtKB">
        <authorList>
            <consortium name="WormBaseParasite"/>
        </authorList>
    </citation>
    <scope>IDENTIFICATION</scope>
</reference>
<dbReference type="Proteomes" id="UP000046392">
    <property type="component" value="Unplaced"/>
</dbReference>
<accession>A0A0N5CDI7</accession>
<evidence type="ECO:0000256" key="1">
    <source>
        <dbReference type="SAM" id="Phobius"/>
    </source>
</evidence>
<dbReference type="WBParaSite" id="SPAL_0001593100.1">
    <property type="protein sequence ID" value="SPAL_0001593100.1"/>
    <property type="gene ID" value="SPAL_0001593100"/>
</dbReference>
<dbReference type="AlphaFoldDB" id="A0A0N5CDI7"/>
<feature type="transmembrane region" description="Helical" evidence="1">
    <location>
        <begin position="53"/>
        <end position="77"/>
    </location>
</feature>
<keyword evidence="1" id="KW-0812">Transmembrane</keyword>